<dbReference type="Proteomes" id="UP000009138">
    <property type="component" value="Unassembled WGS sequence"/>
</dbReference>
<dbReference type="AlphaFoldDB" id="I1CLY5"/>
<dbReference type="RefSeq" id="XP_067524861.1">
    <property type="nucleotide sequence ID" value="XM_067668760.1"/>
</dbReference>
<proteinExistence type="predicted"/>
<keyword evidence="2" id="KW-1185">Reference proteome</keyword>
<gene>
    <name evidence="1" type="ORF">RO3G_14176</name>
</gene>
<sequence>MLMAMHNFVGIATDVNDLRSFVQNMLKKIMTFNRDNGNFGNDHS</sequence>
<dbReference type="GeneID" id="93621141"/>
<evidence type="ECO:0000313" key="2">
    <source>
        <dbReference type="Proteomes" id="UP000009138"/>
    </source>
</evidence>
<name>I1CLY5_RHIO9</name>
<reference evidence="1 2" key="1">
    <citation type="journal article" date="2009" name="PLoS Genet.">
        <title>Genomic analysis of the basal lineage fungus Rhizopus oryzae reveals a whole-genome duplication.</title>
        <authorList>
            <person name="Ma L.-J."/>
            <person name="Ibrahim A.S."/>
            <person name="Skory C."/>
            <person name="Grabherr M.G."/>
            <person name="Burger G."/>
            <person name="Butler M."/>
            <person name="Elias M."/>
            <person name="Idnurm A."/>
            <person name="Lang B.F."/>
            <person name="Sone T."/>
            <person name="Abe A."/>
            <person name="Calvo S.E."/>
            <person name="Corrochano L.M."/>
            <person name="Engels R."/>
            <person name="Fu J."/>
            <person name="Hansberg W."/>
            <person name="Kim J.-M."/>
            <person name="Kodira C.D."/>
            <person name="Koehrsen M.J."/>
            <person name="Liu B."/>
            <person name="Miranda-Saavedra D."/>
            <person name="O'Leary S."/>
            <person name="Ortiz-Castellanos L."/>
            <person name="Poulter R."/>
            <person name="Rodriguez-Romero J."/>
            <person name="Ruiz-Herrera J."/>
            <person name="Shen Y.-Q."/>
            <person name="Zeng Q."/>
            <person name="Galagan J."/>
            <person name="Birren B.W."/>
            <person name="Cuomo C.A."/>
            <person name="Wickes B.L."/>
        </authorList>
    </citation>
    <scope>NUCLEOTIDE SEQUENCE [LARGE SCALE GENOMIC DNA]</scope>
    <source>
        <strain evidence="2">RA 99-880 / ATCC MYA-4621 / FGSC 9543 / NRRL 43880</strain>
    </source>
</reference>
<protein>
    <submittedName>
        <fullName evidence="1">Uncharacterized protein</fullName>
    </submittedName>
</protein>
<dbReference type="EMBL" id="CH476744">
    <property type="protein sequence ID" value="EIE89465.1"/>
    <property type="molecule type" value="Genomic_DNA"/>
</dbReference>
<dbReference type="InParanoid" id="I1CLY5"/>
<dbReference type="VEuPathDB" id="FungiDB:RO3G_14176"/>
<evidence type="ECO:0000313" key="1">
    <source>
        <dbReference type="EMBL" id="EIE89465.1"/>
    </source>
</evidence>
<organism evidence="1 2">
    <name type="scientific">Rhizopus delemar (strain RA 99-880 / ATCC MYA-4621 / FGSC 9543 / NRRL 43880)</name>
    <name type="common">Mucormycosis agent</name>
    <name type="synonym">Rhizopus arrhizus var. delemar</name>
    <dbReference type="NCBI Taxonomy" id="246409"/>
    <lineage>
        <taxon>Eukaryota</taxon>
        <taxon>Fungi</taxon>
        <taxon>Fungi incertae sedis</taxon>
        <taxon>Mucoromycota</taxon>
        <taxon>Mucoromycotina</taxon>
        <taxon>Mucoromycetes</taxon>
        <taxon>Mucorales</taxon>
        <taxon>Mucorineae</taxon>
        <taxon>Rhizopodaceae</taxon>
        <taxon>Rhizopus</taxon>
    </lineage>
</organism>
<accession>I1CLY5</accession>